<evidence type="ECO:0008006" key="3">
    <source>
        <dbReference type="Google" id="ProtNLM"/>
    </source>
</evidence>
<dbReference type="Proteomes" id="UP000298460">
    <property type="component" value="Unassembled WGS sequence"/>
</dbReference>
<sequence length="231" mass="27220">MKNTSGNRYALRDKFYSILKSRPLAQKAIFRLREEGDLLLFGGAVREFFNSDFEVIPRDFDIVVNSTNKDFERFFRGIPYKKNRFDGYKLNVDGLIFDIWGLSSTWAFKEKKVSDVRKENLPKTVFLNYDSVVYNLRTGDLYDEGYINAKKDKILDIVLEENPFPELNILRSFVFNKRDQMSYSDCLISYISDWCRKNNGHEVELLLNAQSKHYGKEYITQSEIEKELSVF</sequence>
<dbReference type="OrthoDB" id="9805698at2"/>
<dbReference type="EMBL" id="SPQQ01000005">
    <property type="protein sequence ID" value="TGE37194.1"/>
    <property type="molecule type" value="Genomic_DNA"/>
</dbReference>
<organism evidence="1 2">
    <name type="scientific">Desulfosporosinus fructosivorans</name>
    <dbReference type="NCBI Taxonomy" id="2018669"/>
    <lineage>
        <taxon>Bacteria</taxon>
        <taxon>Bacillati</taxon>
        <taxon>Bacillota</taxon>
        <taxon>Clostridia</taxon>
        <taxon>Eubacteriales</taxon>
        <taxon>Desulfitobacteriaceae</taxon>
        <taxon>Desulfosporosinus</taxon>
    </lineage>
</organism>
<evidence type="ECO:0000313" key="2">
    <source>
        <dbReference type="Proteomes" id="UP000298460"/>
    </source>
</evidence>
<accession>A0A4Z0R3N7</accession>
<evidence type="ECO:0000313" key="1">
    <source>
        <dbReference type="EMBL" id="TGE37194.1"/>
    </source>
</evidence>
<dbReference type="Gene3D" id="3.30.460.10">
    <property type="entry name" value="Beta Polymerase, domain 2"/>
    <property type="match status" value="1"/>
</dbReference>
<dbReference type="SUPFAM" id="SSF81301">
    <property type="entry name" value="Nucleotidyltransferase"/>
    <property type="match status" value="1"/>
</dbReference>
<proteinExistence type="predicted"/>
<comment type="caution">
    <text evidence="1">The sequence shown here is derived from an EMBL/GenBank/DDBJ whole genome shotgun (WGS) entry which is preliminary data.</text>
</comment>
<keyword evidence="2" id="KW-1185">Reference proteome</keyword>
<protein>
    <recommendedName>
        <fullName evidence="3">Poly A polymerase head domain-containing protein</fullName>
    </recommendedName>
</protein>
<dbReference type="RefSeq" id="WP_135548134.1">
    <property type="nucleotide sequence ID" value="NZ_SPQQ01000005.1"/>
</dbReference>
<dbReference type="AlphaFoldDB" id="A0A4Z0R3N7"/>
<gene>
    <name evidence="1" type="ORF">E4K67_15075</name>
</gene>
<reference evidence="1 2" key="1">
    <citation type="submission" date="2019-03" db="EMBL/GenBank/DDBJ databases">
        <title>Draft Genome Sequence of Desulfosporosinus fructosivorans Strain 63.6F, Isolated from Marine Sediment in the Baltic Sea.</title>
        <authorList>
            <person name="Hausmann B."/>
            <person name="Vandieken V."/>
            <person name="Pjevac P."/>
            <person name="Schreck K."/>
            <person name="Herbold C.W."/>
            <person name="Loy A."/>
        </authorList>
    </citation>
    <scope>NUCLEOTIDE SEQUENCE [LARGE SCALE GENOMIC DNA]</scope>
    <source>
        <strain evidence="1 2">63.6F</strain>
    </source>
</reference>
<name>A0A4Z0R3N7_9FIRM</name>
<dbReference type="InterPro" id="IPR043519">
    <property type="entry name" value="NT_sf"/>
</dbReference>